<evidence type="ECO:0000259" key="7">
    <source>
        <dbReference type="PROSITE" id="PS50048"/>
    </source>
</evidence>
<dbReference type="InterPro" id="IPR050613">
    <property type="entry name" value="Sec_Metabolite_Reg"/>
</dbReference>
<evidence type="ECO:0000313" key="8">
    <source>
        <dbReference type="EMBL" id="GAM41166.1"/>
    </source>
</evidence>
<keyword evidence="6" id="KW-0539">Nucleus</keyword>
<keyword evidence="4" id="KW-0238">DNA-binding</keyword>
<dbReference type="CDD" id="cd00067">
    <property type="entry name" value="GAL4"/>
    <property type="match status" value="1"/>
</dbReference>
<comment type="caution">
    <text evidence="8">The sequence shown here is derived from an EMBL/GenBank/DDBJ whole genome shotgun (WGS) entry which is preliminary data.</text>
</comment>
<dbReference type="GO" id="GO:0003677">
    <property type="term" value="F:DNA binding"/>
    <property type="evidence" value="ECO:0007669"/>
    <property type="project" value="UniProtKB-KW"/>
</dbReference>
<dbReference type="Proteomes" id="UP000053095">
    <property type="component" value="Unassembled WGS sequence"/>
</dbReference>
<sequence>MSSRRVVAAGRSCLECRRRKIKCDRAYPCSYCVKTKTNCTYPALKTTTDTEDDTAARLEIVESRMTAFESDLSEIKQLLRSINTSVALHKGSTRNDVVPQPHQEHIQDGEDTALASKDTSINDIPASTCSPNNPGGVERNAINASSDISGKGKQPDVFLPDTQMICFLWWKYLEVVDPVLKVIHTPTIQKLVVGAIGGRRRLTIGESCLLFSIYYAAVVVMSAAECYKEIEEERHVLLERYQTGLKHFLSRSDFMETTDLAVLQAFVIYLTAGRYDANGPDVHGMTGLAVGRAIKLGLNRDGEVTGIPPFGTEMRRRLWWQICTLDVQTAQDHKSDPCVLESSFNTKLPANISDVGLDSDMSKYPTSRNERTEINNIDSDRQYSGPAHLAGKRVISSKSGAEIMKAYQKTIPELLWSLERSFAGSVNQFVLHGYPTSSGYGNTTWPGFTTFAYLFSDMHGPRQPTFSFYSDFLDWLSRNQYIGQRGIPKVDIAFWSKSTSYKTIPTVYSSEDLQEAGYTYEYLSPDNFALQEAYVSNGVFAPNRQAFKVLVVQSSESLTTAGVSKLVEYAQNGLTVIFFWWTSSNYSGYNPKAANSAAASLEKLGSLNTVHMVLGGTLAATLQSLNIAPRTSVSSNATWFTVGNISFETTGVPSLYDAWTGDVTSMSTYQQSPTHITVPLQLATNRSIIVAFHQSSQSGPNAQNTADGIVPVEANGNPLTVLRSYDEQTRSIKLSNGKFATLKPMTSQPSTLGDWTLVVESWTPPSDMYNIAARPQRTNSSYQLSTLLPWNEVSSRLANVSGIWYYWTSFWWPPVTNADDLVSGAIIDLGSISHTATVTVNGQILPPVDLIWAKHDICSLLKQGENIVEVVVSTPLGNVLRNYWDELETDGKFATATMLAVPDEAAYGLPSPVAIVPYRKDQVA</sequence>
<dbReference type="PROSITE" id="PS00463">
    <property type="entry name" value="ZN2_CY6_FUNGAL_1"/>
    <property type="match status" value="1"/>
</dbReference>
<dbReference type="SUPFAM" id="SSF57701">
    <property type="entry name" value="Zn2/Cys6 DNA-binding domain"/>
    <property type="match status" value="1"/>
</dbReference>
<comment type="subcellular location">
    <subcellularLocation>
        <location evidence="1">Nucleus</location>
    </subcellularLocation>
</comment>
<dbReference type="SMART" id="SM00066">
    <property type="entry name" value="GAL4"/>
    <property type="match status" value="1"/>
</dbReference>
<dbReference type="GO" id="GO:0006351">
    <property type="term" value="P:DNA-templated transcription"/>
    <property type="evidence" value="ECO:0007669"/>
    <property type="project" value="InterPro"/>
</dbReference>
<dbReference type="InterPro" id="IPR001138">
    <property type="entry name" value="Zn2Cys6_DnaBD"/>
</dbReference>
<protein>
    <recommendedName>
        <fullName evidence="7">Zn(2)-C6 fungal-type domain-containing protein</fullName>
    </recommendedName>
</protein>
<dbReference type="Gene3D" id="4.10.240.10">
    <property type="entry name" value="Zn(2)-C6 fungal-type DNA-binding domain"/>
    <property type="match status" value="1"/>
</dbReference>
<keyword evidence="9" id="KW-1185">Reference proteome</keyword>
<evidence type="ECO:0000256" key="4">
    <source>
        <dbReference type="ARBA" id="ARBA00023125"/>
    </source>
</evidence>
<dbReference type="AlphaFoldDB" id="A0A6V8HH37"/>
<evidence type="ECO:0000256" key="2">
    <source>
        <dbReference type="ARBA" id="ARBA00022723"/>
    </source>
</evidence>
<dbReference type="GO" id="GO:0000981">
    <property type="term" value="F:DNA-binding transcription factor activity, RNA polymerase II-specific"/>
    <property type="evidence" value="ECO:0007669"/>
    <property type="project" value="InterPro"/>
</dbReference>
<keyword evidence="3" id="KW-0805">Transcription regulation</keyword>
<feature type="domain" description="Zn(2)-C6 fungal-type" evidence="7">
    <location>
        <begin position="12"/>
        <end position="41"/>
    </location>
</feature>
<evidence type="ECO:0000313" key="9">
    <source>
        <dbReference type="Proteomes" id="UP000053095"/>
    </source>
</evidence>
<dbReference type="SUPFAM" id="SSF49785">
    <property type="entry name" value="Galactose-binding domain-like"/>
    <property type="match status" value="1"/>
</dbReference>
<accession>A0A6V8HH37</accession>
<evidence type="ECO:0000256" key="6">
    <source>
        <dbReference type="ARBA" id="ARBA00023242"/>
    </source>
</evidence>
<keyword evidence="2" id="KW-0479">Metal-binding</keyword>
<evidence type="ECO:0000256" key="3">
    <source>
        <dbReference type="ARBA" id="ARBA00023015"/>
    </source>
</evidence>
<dbReference type="InterPro" id="IPR036864">
    <property type="entry name" value="Zn2-C6_fun-type_DNA-bd_sf"/>
</dbReference>
<gene>
    <name evidence="8" type="ORF">TCE0_041f14084</name>
</gene>
<dbReference type="EMBL" id="DF933837">
    <property type="protein sequence ID" value="GAM41166.1"/>
    <property type="molecule type" value="Genomic_DNA"/>
</dbReference>
<dbReference type="GO" id="GO:0005634">
    <property type="term" value="C:nucleus"/>
    <property type="evidence" value="ECO:0007669"/>
    <property type="project" value="UniProtKB-SubCell"/>
</dbReference>
<dbReference type="PANTHER" id="PTHR31001">
    <property type="entry name" value="UNCHARACTERIZED TRANSCRIPTIONAL REGULATORY PROTEIN"/>
    <property type="match status" value="1"/>
</dbReference>
<dbReference type="Pfam" id="PF00172">
    <property type="entry name" value="Zn_clus"/>
    <property type="match status" value="1"/>
</dbReference>
<evidence type="ECO:0000256" key="1">
    <source>
        <dbReference type="ARBA" id="ARBA00004123"/>
    </source>
</evidence>
<dbReference type="PANTHER" id="PTHR31001:SF91">
    <property type="entry name" value="ZN(II)2CYS6 TRANSCRIPTION FACTOR (EUROFUNG)"/>
    <property type="match status" value="1"/>
</dbReference>
<dbReference type="GO" id="GO:0008270">
    <property type="term" value="F:zinc ion binding"/>
    <property type="evidence" value="ECO:0007669"/>
    <property type="project" value="InterPro"/>
</dbReference>
<name>A0A6V8HH37_TALPI</name>
<dbReference type="SMART" id="SM00906">
    <property type="entry name" value="Fungal_trans"/>
    <property type="match status" value="1"/>
</dbReference>
<dbReference type="InterPro" id="IPR008979">
    <property type="entry name" value="Galactose-bd-like_sf"/>
</dbReference>
<dbReference type="PROSITE" id="PS50048">
    <property type="entry name" value="ZN2_CY6_FUNGAL_2"/>
    <property type="match status" value="1"/>
</dbReference>
<evidence type="ECO:0000256" key="5">
    <source>
        <dbReference type="ARBA" id="ARBA00023163"/>
    </source>
</evidence>
<organism evidence="8 9">
    <name type="scientific">Talaromyces pinophilus</name>
    <name type="common">Penicillium pinophilum</name>
    <dbReference type="NCBI Taxonomy" id="128442"/>
    <lineage>
        <taxon>Eukaryota</taxon>
        <taxon>Fungi</taxon>
        <taxon>Dikarya</taxon>
        <taxon>Ascomycota</taxon>
        <taxon>Pezizomycotina</taxon>
        <taxon>Eurotiomycetes</taxon>
        <taxon>Eurotiomycetidae</taxon>
        <taxon>Eurotiales</taxon>
        <taxon>Trichocomaceae</taxon>
        <taxon>Talaromyces</taxon>
        <taxon>Talaromyces sect. Talaromyces</taxon>
    </lineage>
</organism>
<dbReference type="CDD" id="cd12148">
    <property type="entry name" value="fungal_TF_MHR"/>
    <property type="match status" value="1"/>
</dbReference>
<dbReference type="InterPro" id="IPR007219">
    <property type="entry name" value="XnlR_reg_dom"/>
</dbReference>
<reference evidence="9" key="1">
    <citation type="journal article" date="2015" name="Genome Announc.">
        <title>Draft genome sequence of Talaromyces cellulolyticus strain Y-94, a source of lignocellulosic biomass-degrading enzymes.</title>
        <authorList>
            <person name="Fujii T."/>
            <person name="Koike H."/>
            <person name="Sawayama S."/>
            <person name="Yano S."/>
            <person name="Inoue H."/>
        </authorList>
    </citation>
    <scope>NUCLEOTIDE SEQUENCE [LARGE SCALE GENOMIC DNA]</scope>
    <source>
        <strain evidence="9">Y-94</strain>
    </source>
</reference>
<proteinExistence type="predicted"/>
<dbReference type="Pfam" id="PF17132">
    <property type="entry name" value="Glyco_hydro_106"/>
    <property type="match status" value="1"/>
</dbReference>
<keyword evidence="5" id="KW-0804">Transcription</keyword>